<dbReference type="PANTHER" id="PTHR10625">
    <property type="entry name" value="HISTONE DEACETYLASE HDAC1-RELATED"/>
    <property type="match status" value="1"/>
</dbReference>
<dbReference type="Gene3D" id="3.40.800.20">
    <property type="entry name" value="Histone deacetylase domain"/>
    <property type="match status" value="1"/>
</dbReference>
<organism evidence="4 5">
    <name type="scientific">Litorivicinus lipolyticus</name>
    <dbReference type="NCBI Taxonomy" id="418701"/>
    <lineage>
        <taxon>Bacteria</taxon>
        <taxon>Pseudomonadati</taxon>
        <taxon>Pseudomonadota</taxon>
        <taxon>Gammaproteobacteria</taxon>
        <taxon>Oceanospirillales</taxon>
        <taxon>Litorivicinaceae</taxon>
        <taxon>Litorivicinus</taxon>
    </lineage>
</organism>
<dbReference type="OrthoDB" id="9808367at2"/>
<proteinExistence type="inferred from homology"/>
<dbReference type="RefSeq" id="WP_153714010.1">
    <property type="nucleotide sequence ID" value="NZ_CP045871.1"/>
</dbReference>
<sequence>MLTFTYHPDYSYDFPDDHRFPMSKFRRLHDNLAGKGILDRVRLVAPEKASIDDLCRVHSRDYVTAIAEGSLDKRALRALRLPWSAHLAHRSFIAANGTLLTARNALQYGLACHMAGGTHHAHAAGGAGFCVFNDMAYTACTLLDSGEVERVLILDTDVHQGDGTARMLADQPGTFTCSLHCAQNYPHPKAQSDLDVPIQAGTDDDGYLDVLSSTLDRLLLTFAPDLVIYDAGADVHTDDALGKLSLSSAGMRERDRLVFERCHDAGAAVASVIGGGYDLDREALVERHAIPFEVAFEIASKLGLRLEKTVA</sequence>
<evidence type="ECO:0000313" key="5">
    <source>
        <dbReference type="Proteomes" id="UP000388235"/>
    </source>
</evidence>
<dbReference type="PANTHER" id="PTHR10625:SF19">
    <property type="entry name" value="HISTONE DEACETYLASE 12"/>
    <property type="match status" value="1"/>
</dbReference>
<gene>
    <name evidence="4" type="ORF">GH975_07960</name>
</gene>
<comment type="similarity">
    <text evidence="1">Belongs to the histone deacetylase family.</text>
</comment>
<dbReference type="InterPro" id="IPR023801">
    <property type="entry name" value="His_deacetylse_dom"/>
</dbReference>
<dbReference type="PRINTS" id="PR01270">
    <property type="entry name" value="HDASUPER"/>
</dbReference>
<keyword evidence="2" id="KW-0378">Hydrolase</keyword>
<dbReference type="CDD" id="cd09993">
    <property type="entry name" value="HDAC_classIV"/>
    <property type="match status" value="1"/>
</dbReference>
<accession>A0A5Q2QEP9</accession>
<reference evidence="4 5" key="1">
    <citation type="submission" date="2019-11" db="EMBL/GenBank/DDBJ databases">
        <authorList>
            <person name="Khan S.A."/>
            <person name="Jeon C.O."/>
            <person name="Chun B.H."/>
        </authorList>
    </citation>
    <scope>NUCLEOTIDE SEQUENCE [LARGE SCALE GENOMIC DNA]</scope>
    <source>
        <strain evidence="4 5">IMCC 1097</strain>
    </source>
</reference>
<evidence type="ECO:0000259" key="3">
    <source>
        <dbReference type="Pfam" id="PF00850"/>
    </source>
</evidence>
<dbReference type="Pfam" id="PF00850">
    <property type="entry name" value="Hist_deacetyl"/>
    <property type="match status" value="1"/>
</dbReference>
<dbReference type="InterPro" id="IPR000286">
    <property type="entry name" value="HDACs"/>
</dbReference>
<dbReference type="InterPro" id="IPR044150">
    <property type="entry name" value="HDAC_classIV"/>
</dbReference>
<dbReference type="EMBL" id="CP045871">
    <property type="protein sequence ID" value="QGG80506.1"/>
    <property type="molecule type" value="Genomic_DNA"/>
</dbReference>
<dbReference type="GO" id="GO:0004407">
    <property type="term" value="F:histone deacetylase activity"/>
    <property type="evidence" value="ECO:0007669"/>
    <property type="project" value="InterPro"/>
</dbReference>
<evidence type="ECO:0000313" key="4">
    <source>
        <dbReference type="EMBL" id="QGG80506.1"/>
    </source>
</evidence>
<keyword evidence="5" id="KW-1185">Reference proteome</keyword>
<evidence type="ECO:0000256" key="1">
    <source>
        <dbReference type="ARBA" id="ARBA00005947"/>
    </source>
</evidence>
<dbReference type="InterPro" id="IPR023696">
    <property type="entry name" value="Ureohydrolase_dom_sf"/>
</dbReference>
<dbReference type="InterPro" id="IPR037138">
    <property type="entry name" value="His_deacetylse_dom_sf"/>
</dbReference>
<feature type="domain" description="Histone deacetylase" evidence="3">
    <location>
        <begin position="18"/>
        <end position="281"/>
    </location>
</feature>
<dbReference type="GO" id="GO:0040029">
    <property type="term" value="P:epigenetic regulation of gene expression"/>
    <property type="evidence" value="ECO:0007669"/>
    <property type="project" value="TreeGrafter"/>
</dbReference>
<protein>
    <submittedName>
        <fullName evidence="4">Histone deacetylase</fullName>
    </submittedName>
</protein>
<evidence type="ECO:0000256" key="2">
    <source>
        <dbReference type="ARBA" id="ARBA00022801"/>
    </source>
</evidence>
<name>A0A5Q2QEP9_9GAMM</name>
<dbReference type="Proteomes" id="UP000388235">
    <property type="component" value="Chromosome"/>
</dbReference>
<dbReference type="GO" id="GO:0016787">
    <property type="term" value="F:hydrolase activity"/>
    <property type="evidence" value="ECO:0007669"/>
    <property type="project" value="UniProtKB-KW"/>
</dbReference>
<dbReference type="AlphaFoldDB" id="A0A5Q2QEP9"/>
<dbReference type="KEGG" id="llp:GH975_07960"/>
<dbReference type="SUPFAM" id="SSF52768">
    <property type="entry name" value="Arginase/deacetylase"/>
    <property type="match status" value="1"/>
</dbReference>